<accession>A0AAW1XWL7</accession>
<organism evidence="1 2">
    <name type="scientific">Rubus argutus</name>
    <name type="common">Southern blackberry</name>
    <dbReference type="NCBI Taxonomy" id="59490"/>
    <lineage>
        <taxon>Eukaryota</taxon>
        <taxon>Viridiplantae</taxon>
        <taxon>Streptophyta</taxon>
        <taxon>Embryophyta</taxon>
        <taxon>Tracheophyta</taxon>
        <taxon>Spermatophyta</taxon>
        <taxon>Magnoliopsida</taxon>
        <taxon>eudicotyledons</taxon>
        <taxon>Gunneridae</taxon>
        <taxon>Pentapetalae</taxon>
        <taxon>rosids</taxon>
        <taxon>fabids</taxon>
        <taxon>Rosales</taxon>
        <taxon>Rosaceae</taxon>
        <taxon>Rosoideae</taxon>
        <taxon>Rosoideae incertae sedis</taxon>
        <taxon>Rubus</taxon>
    </lineage>
</organism>
<evidence type="ECO:0000313" key="2">
    <source>
        <dbReference type="Proteomes" id="UP001457282"/>
    </source>
</evidence>
<dbReference type="Proteomes" id="UP001457282">
    <property type="component" value="Unassembled WGS sequence"/>
</dbReference>
<sequence>MSMTKNTTLTYWKLSMGWTGVDKWADIPPSDDALKIRFLFCKETQHALGTREDVCEGFEIPLTEKVITICPSQ</sequence>
<proteinExistence type="predicted"/>
<reference evidence="1 2" key="1">
    <citation type="journal article" date="2023" name="G3 (Bethesda)">
        <title>A chromosome-length genome assembly and annotation of blackberry (Rubus argutus, cv. 'Hillquist').</title>
        <authorList>
            <person name="Bruna T."/>
            <person name="Aryal R."/>
            <person name="Dudchenko O."/>
            <person name="Sargent D.J."/>
            <person name="Mead D."/>
            <person name="Buti M."/>
            <person name="Cavallini A."/>
            <person name="Hytonen T."/>
            <person name="Andres J."/>
            <person name="Pham M."/>
            <person name="Weisz D."/>
            <person name="Mascagni F."/>
            <person name="Usai G."/>
            <person name="Natali L."/>
            <person name="Bassil N."/>
            <person name="Fernandez G.E."/>
            <person name="Lomsadze A."/>
            <person name="Armour M."/>
            <person name="Olukolu B."/>
            <person name="Poorten T."/>
            <person name="Britton C."/>
            <person name="Davik J."/>
            <person name="Ashrafi H."/>
            <person name="Aiden E.L."/>
            <person name="Borodovsky M."/>
            <person name="Worthington M."/>
        </authorList>
    </citation>
    <scope>NUCLEOTIDE SEQUENCE [LARGE SCALE GENOMIC DNA]</scope>
    <source>
        <strain evidence="1">PI 553951</strain>
    </source>
</reference>
<evidence type="ECO:0000313" key="1">
    <source>
        <dbReference type="EMBL" id="KAK9939902.1"/>
    </source>
</evidence>
<protein>
    <submittedName>
        <fullName evidence="1">Uncharacterized protein</fullName>
    </submittedName>
</protein>
<keyword evidence="2" id="KW-1185">Reference proteome</keyword>
<comment type="caution">
    <text evidence="1">The sequence shown here is derived from an EMBL/GenBank/DDBJ whole genome shotgun (WGS) entry which is preliminary data.</text>
</comment>
<dbReference type="AlphaFoldDB" id="A0AAW1XWL7"/>
<gene>
    <name evidence="1" type="ORF">M0R45_016582</name>
</gene>
<name>A0AAW1XWL7_RUBAR</name>
<dbReference type="EMBL" id="JBEDUW010000003">
    <property type="protein sequence ID" value="KAK9939902.1"/>
    <property type="molecule type" value="Genomic_DNA"/>
</dbReference>